<proteinExistence type="predicted"/>
<organism evidence="2 3">
    <name type="scientific">candidate division WOR-3 bacterium</name>
    <dbReference type="NCBI Taxonomy" id="2052148"/>
    <lineage>
        <taxon>Bacteria</taxon>
        <taxon>Bacteria division WOR-3</taxon>
    </lineage>
</organism>
<name>A0A937XF17_UNCW3</name>
<dbReference type="EMBL" id="VGIR01000001">
    <property type="protein sequence ID" value="MBM3330234.1"/>
    <property type="molecule type" value="Genomic_DNA"/>
</dbReference>
<evidence type="ECO:0000259" key="1">
    <source>
        <dbReference type="Pfam" id="PF20094"/>
    </source>
</evidence>
<comment type="caution">
    <text evidence="2">The sequence shown here is derived from an EMBL/GenBank/DDBJ whole genome shotgun (WGS) entry which is preliminary data.</text>
</comment>
<dbReference type="Proteomes" id="UP000779900">
    <property type="component" value="Unassembled WGS sequence"/>
</dbReference>
<evidence type="ECO:0000313" key="3">
    <source>
        <dbReference type="Proteomes" id="UP000779900"/>
    </source>
</evidence>
<dbReference type="Pfam" id="PF20094">
    <property type="entry name" value="GWxTD_dom"/>
    <property type="match status" value="1"/>
</dbReference>
<gene>
    <name evidence="2" type="ORF">FJY68_00100</name>
</gene>
<evidence type="ECO:0000313" key="2">
    <source>
        <dbReference type="EMBL" id="MBM3330234.1"/>
    </source>
</evidence>
<dbReference type="AlphaFoldDB" id="A0A937XF17"/>
<feature type="domain" description="GWxTD" evidence="1">
    <location>
        <begin position="326"/>
        <end position="386"/>
    </location>
</feature>
<accession>A0A937XF17</accession>
<protein>
    <submittedName>
        <fullName evidence="2">GWxTD domain-containing protein</fullName>
    </submittedName>
</protein>
<reference evidence="2" key="1">
    <citation type="submission" date="2019-03" db="EMBL/GenBank/DDBJ databases">
        <title>Lake Tanganyika Metagenome-Assembled Genomes (MAGs).</title>
        <authorList>
            <person name="Tran P."/>
        </authorList>
    </citation>
    <scope>NUCLEOTIDE SEQUENCE</scope>
    <source>
        <strain evidence="2">K_DeepCast_150m_m2_040</strain>
    </source>
</reference>
<sequence length="429" mass="47545">MSTSLILCLAFTGALDFSVDWSAFRERVDSSRVEFFYAIPYDQLLYTQTADSGLVAEFSVRLEFAGLDNSFRQEGTVLKRARIRSFQEAFAAQRNFVDGFSVTAPPGRYRFTVAVAETSSSGQTDGIREDTILLEGFSGGLALGSLQVGSTALTDTATGAVSVIPNPTRRFSDKGLEALYVYYEGYDLSPESATYRVRAAIFRSREGKEDTLVETPLLSKPKQGTAVAYALGVSVAGVDPGAYTLGLELTDVATRRSVTASREFVIGSLAPETGVSGPGLDSLGPYERKYYDQIQYLATPKQVAYYKALSDTGKMSYLAKFWGVRNLKEFSRRMETAAGRFQQPKVAGYNTDRGRVYVKYGEPDAVEQKVVEAETRPREYWHYYNTGSVFVFIDIRGDANYRLAWTNAKDEPKTGLESYLTPEEQSQFK</sequence>
<dbReference type="NCBIfam" id="TIGR04514">
    <property type="entry name" value="GWxTD_dom"/>
    <property type="match status" value="1"/>
</dbReference>
<dbReference type="InterPro" id="IPR030959">
    <property type="entry name" value="GWxTD_dom"/>
</dbReference>